<keyword evidence="5" id="KW-0274">FAD</keyword>
<name>A0A1Y3BLY6_EURMA</name>
<keyword evidence="6" id="KW-0560">Oxidoreductase</keyword>
<evidence type="ECO:0000256" key="6">
    <source>
        <dbReference type="ARBA" id="ARBA00023002"/>
    </source>
</evidence>
<evidence type="ECO:0000313" key="8">
    <source>
        <dbReference type="EMBL" id="OTF81989.1"/>
    </source>
</evidence>
<gene>
    <name evidence="8" type="ORF">BLA29_011627</name>
</gene>
<dbReference type="GO" id="GO:0004489">
    <property type="term" value="F:methylenetetrahydrofolate reductase [NAD(P)H] activity"/>
    <property type="evidence" value="ECO:0007669"/>
    <property type="project" value="InterPro"/>
</dbReference>
<proteinExistence type="inferred from homology"/>
<dbReference type="Gene3D" id="3.20.20.220">
    <property type="match status" value="1"/>
</dbReference>
<evidence type="ECO:0000313" key="9">
    <source>
        <dbReference type="Proteomes" id="UP000194236"/>
    </source>
</evidence>
<evidence type="ECO:0000256" key="5">
    <source>
        <dbReference type="ARBA" id="ARBA00022827"/>
    </source>
</evidence>
<dbReference type="InterPro" id="IPR029041">
    <property type="entry name" value="FAD-linked_oxidoreductase-like"/>
</dbReference>
<dbReference type="Pfam" id="PF02219">
    <property type="entry name" value="MTHFR"/>
    <property type="match status" value="1"/>
</dbReference>
<accession>A0A1Y3BLY6</accession>
<feature type="non-terminal residue" evidence="8">
    <location>
        <position position="1"/>
    </location>
</feature>
<protein>
    <submittedName>
        <fullName evidence="8">Uncharacterized protein</fullName>
    </submittedName>
</protein>
<dbReference type="UniPathway" id="UPA00193"/>
<dbReference type="SUPFAM" id="SSF51730">
    <property type="entry name" value="FAD-linked oxidoreductase"/>
    <property type="match status" value="1"/>
</dbReference>
<comment type="similarity">
    <text evidence="3">Belongs to the methylenetetrahydrofolate reductase family.</text>
</comment>
<evidence type="ECO:0000256" key="7">
    <source>
        <dbReference type="RuleBase" id="RU004254"/>
    </source>
</evidence>
<comment type="cofactor">
    <cofactor evidence="1">
        <name>FAD</name>
        <dbReference type="ChEBI" id="CHEBI:57692"/>
    </cofactor>
</comment>
<keyword evidence="9" id="KW-1185">Reference proteome</keyword>
<dbReference type="GO" id="GO:0005829">
    <property type="term" value="C:cytosol"/>
    <property type="evidence" value="ECO:0007669"/>
    <property type="project" value="TreeGrafter"/>
</dbReference>
<dbReference type="GO" id="GO:0009086">
    <property type="term" value="P:methionine biosynthetic process"/>
    <property type="evidence" value="ECO:0007669"/>
    <property type="project" value="TreeGrafter"/>
</dbReference>
<evidence type="ECO:0000256" key="1">
    <source>
        <dbReference type="ARBA" id="ARBA00001974"/>
    </source>
</evidence>
<dbReference type="GO" id="GO:0035999">
    <property type="term" value="P:tetrahydrofolate interconversion"/>
    <property type="evidence" value="ECO:0007669"/>
    <property type="project" value="UniProtKB-UniPathway"/>
</dbReference>
<dbReference type="GO" id="GO:0071949">
    <property type="term" value="F:FAD binding"/>
    <property type="evidence" value="ECO:0007669"/>
    <property type="project" value="TreeGrafter"/>
</dbReference>
<evidence type="ECO:0000256" key="2">
    <source>
        <dbReference type="ARBA" id="ARBA00004777"/>
    </source>
</evidence>
<dbReference type="Proteomes" id="UP000194236">
    <property type="component" value="Unassembled WGS sequence"/>
</dbReference>
<dbReference type="PANTHER" id="PTHR45754:SF3">
    <property type="entry name" value="METHYLENETETRAHYDROFOLATE REDUCTASE (NADPH)"/>
    <property type="match status" value="1"/>
</dbReference>
<comment type="caution">
    <text evidence="8">The sequence shown here is derived from an EMBL/GenBank/DDBJ whole genome shotgun (WGS) entry which is preliminary data.</text>
</comment>
<organism evidence="8 9">
    <name type="scientific">Euroglyphus maynei</name>
    <name type="common">Mayne's house dust mite</name>
    <dbReference type="NCBI Taxonomy" id="6958"/>
    <lineage>
        <taxon>Eukaryota</taxon>
        <taxon>Metazoa</taxon>
        <taxon>Ecdysozoa</taxon>
        <taxon>Arthropoda</taxon>
        <taxon>Chelicerata</taxon>
        <taxon>Arachnida</taxon>
        <taxon>Acari</taxon>
        <taxon>Acariformes</taxon>
        <taxon>Sarcoptiformes</taxon>
        <taxon>Astigmata</taxon>
        <taxon>Psoroptidia</taxon>
        <taxon>Analgoidea</taxon>
        <taxon>Pyroglyphidae</taxon>
        <taxon>Pyroglyphinae</taxon>
        <taxon>Euroglyphus</taxon>
    </lineage>
</organism>
<dbReference type="AlphaFoldDB" id="A0A1Y3BLY6"/>
<dbReference type="OrthoDB" id="16284at2759"/>
<comment type="pathway">
    <text evidence="2 7">One-carbon metabolism; tetrahydrofolate interconversion.</text>
</comment>
<evidence type="ECO:0000256" key="3">
    <source>
        <dbReference type="ARBA" id="ARBA00006743"/>
    </source>
</evidence>
<reference evidence="8 9" key="1">
    <citation type="submission" date="2017-03" db="EMBL/GenBank/DDBJ databases">
        <title>Genome Survey of Euroglyphus maynei.</title>
        <authorList>
            <person name="Arlian L.G."/>
            <person name="Morgan M.S."/>
            <person name="Rider S.D."/>
        </authorList>
    </citation>
    <scope>NUCLEOTIDE SEQUENCE [LARGE SCALE GENOMIC DNA]</scope>
    <source>
        <strain evidence="8">Arlian Lab</strain>
        <tissue evidence="8">Whole body</tissue>
    </source>
</reference>
<dbReference type="InterPro" id="IPR003171">
    <property type="entry name" value="Mehydrof_redctse-like"/>
</dbReference>
<sequence length="111" mass="13049">DYDINDFQYAIDLVRFIRHNYGNYFTVVVAGYPIPHPESLDKNHDRQCLKEKVDAGADYIITQLFFRCEDYVQFVRECRMIGITVPIIPGICAINSYESNRYDPINKLYDN</sequence>
<keyword evidence="4" id="KW-0285">Flavoprotein</keyword>
<dbReference type="EMBL" id="MUJZ01010804">
    <property type="protein sequence ID" value="OTF81989.1"/>
    <property type="molecule type" value="Genomic_DNA"/>
</dbReference>
<dbReference type="PANTHER" id="PTHR45754">
    <property type="entry name" value="METHYLENETETRAHYDROFOLATE REDUCTASE"/>
    <property type="match status" value="1"/>
</dbReference>
<evidence type="ECO:0000256" key="4">
    <source>
        <dbReference type="ARBA" id="ARBA00022630"/>
    </source>
</evidence>